<name>A0A5A7PBM4_STRAF</name>
<reference evidence="2" key="1">
    <citation type="journal article" date="2019" name="Curr. Biol.">
        <title>Genome Sequence of Striga asiatica Provides Insight into the Evolution of Plant Parasitism.</title>
        <authorList>
            <person name="Yoshida S."/>
            <person name="Kim S."/>
            <person name="Wafula E.K."/>
            <person name="Tanskanen J."/>
            <person name="Kim Y.M."/>
            <person name="Honaas L."/>
            <person name="Yang Z."/>
            <person name="Spallek T."/>
            <person name="Conn C.E."/>
            <person name="Ichihashi Y."/>
            <person name="Cheong K."/>
            <person name="Cui S."/>
            <person name="Der J.P."/>
            <person name="Gundlach H."/>
            <person name="Jiao Y."/>
            <person name="Hori C."/>
            <person name="Ishida J.K."/>
            <person name="Kasahara H."/>
            <person name="Kiba T."/>
            <person name="Kim M.S."/>
            <person name="Koo N."/>
            <person name="Laohavisit A."/>
            <person name="Lee Y.H."/>
            <person name="Lumba S."/>
            <person name="McCourt P."/>
            <person name="Mortimer J.C."/>
            <person name="Mutuku J.M."/>
            <person name="Nomura T."/>
            <person name="Sasaki-Sekimoto Y."/>
            <person name="Seto Y."/>
            <person name="Wang Y."/>
            <person name="Wakatake T."/>
            <person name="Sakakibara H."/>
            <person name="Demura T."/>
            <person name="Yamaguchi S."/>
            <person name="Yoneyama K."/>
            <person name="Manabe R.I."/>
            <person name="Nelson D.C."/>
            <person name="Schulman A.H."/>
            <person name="Timko M.P."/>
            <person name="dePamphilis C.W."/>
            <person name="Choi D."/>
            <person name="Shirasu K."/>
        </authorList>
    </citation>
    <scope>NUCLEOTIDE SEQUENCE [LARGE SCALE GENOMIC DNA]</scope>
    <source>
        <strain evidence="2">cv. UVA1</strain>
    </source>
</reference>
<organism evidence="1 2">
    <name type="scientific">Striga asiatica</name>
    <name type="common">Asiatic witchweed</name>
    <name type="synonym">Buchnera asiatica</name>
    <dbReference type="NCBI Taxonomy" id="4170"/>
    <lineage>
        <taxon>Eukaryota</taxon>
        <taxon>Viridiplantae</taxon>
        <taxon>Streptophyta</taxon>
        <taxon>Embryophyta</taxon>
        <taxon>Tracheophyta</taxon>
        <taxon>Spermatophyta</taxon>
        <taxon>Magnoliopsida</taxon>
        <taxon>eudicotyledons</taxon>
        <taxon>Gunneridae</taxon>
        <taxon>Pentapetalae</taxon>
        <taxon>asterids</taxon>
        <taxon>lamiids</taxon>
        <taxon>Lamiales</taxon>
        <taxon>Orobanchaceae</taxon>
        <taxon>Buchnereae</taxon>
        <taxon>Striga</taxon>
    </lineage>
</organism>
<proteinExistence type="predicted"/>
<evidence type="ECO:0000313" key="1">
    <source>
        <dbReference type="EMBL" id="GER30082.1"/>
    </source>
</evidence>
<protein>
    <submittedName>
        <fullName evidence="1">Stringent starvation protein B-like protein</fullName>
    </submittedName>
</protein>
<keyword evidence="2" id="KW-1185">Reference proteome</keyword>
<accession>A0A5A7PBM4</accession>
<gene>
    <name evidence="1" type="ORF">STAS_06000</name>
</gene>
<dbReference type="Proteomes" id="UP000325081">
    <property type="component" value="Unassembled WGS sequence"/>
</dbReference>
<evidence type="ECO:0000313" key="2">
    <source>
        <dbReference type="Proteomes" id="UP000325081"/>
    </source>
</evidence>
<comment type="caution">
    <text evidence="1">The sequence shown here is derived from an EMBL/GenBank/DDBJ whole genome shotgun (WGS) entry which is preliminary data.</text>
</comment>
<dbReference type="EMBL" id="BKCP01004295">
    <property type="protein sequence ID" value="GER30082.1"/>
    <property type="molecule type" value="Genomic_DNA"/>
</dbReference>
<dbReference type="AlphaFoldDB" id="A0A5A7PBM4"/>
<sequence length="112" mass="12360">MPRDFVLMASVNGADLENGLACCFCECTSDKLLIPGVSLWQENFTDPYQATESGWIPFARSVVGQAWDPRVVPYPGILAIFDNLQQSLLKKRFNIHPTPPKPSPPISDGVVK</sequence>